<organism evidence="2 3">
    <name type="scientific">Euplotes crassus</name>
    <dbReference type="NCBI Taxonomy" id="5936"/>
    <lineage>
        <taxon>Eukaryota</taxon>
        <taxon>Sar</taxon>
        <taxon>Alveolata</taxon>
        <taxon>Ciliophora</taxon>
        <taxon>Intramacronucleata</taxon>
        <taxon>Spirotrichea</taxon>
        <taxon>Hypotrichia</taxon>
        <taxon>Euplotida</taxon>
        <taxon>Euplotidae</taxon>
        <taxon>Moneuplotes</taxon>
    </lineage>
</organism>
<feature type="compositionally biased region" description="Basic and acidic residues" evidence="1">
    <location>
        <begin position="177"/>
        <end position="187"/>
    </location>
</feature>
<reference evidence="2" key="1">
    <citation type="submission" date="2023-07" db="EMBL/GenBank/DDBJ databases">
        <authorList>
            <consortium name="AG Swart"/>
            <person name="Singh M."/>
            <person name="Singh A."/>
            <person name="Seah K."/>
            <person name="Emmerich C."/>
        </authorList>
    </citation>
    <scope>NUCLEOTIDE SEQUENCE</scope>
    <source>
        <strain evidence="2">DP1</strain>
    </source>
</reference>
<dbReference type="EMBL" id="CAMPGE010020779">
    <property type="protein sequence ID" value="CAI2378984.1"/>
    <property type="molecule type" value="Genomic_DNA"/>
</dbReference>
<evidence type="ECO:0000313" key="3">
    <source>
        <dbReference type="Proteomes" id="UP001295684"/>
    </source>
</evidence>
<sequence length="211" mass="24649">MEKRRELKRKSKELEGCLQEVLDKRIDYLHLQNLKDLSIEITRKIHKQFHLFKLSTSYSSEKEIKIWENFLIDSQQCLNLASIQSARLLFSPKKCFNESKEFIKNLNSNIAKAQKLANLTSEEVKRVSQAARYHKILHKKFTLISQILSTDNEVFKEILQNAKEIAKSRSQPVSVQKENKEESKNEVSESLDLENSEILNKLDSQDLESKL</sequence>
<dbReference type="Proteomes" id="UP001295684">
    <property type="component" value="Unassembled WGS sequence"/>
</dbReference>
<evidence type="ECO:0000313" key="2">
    <source>
        <dbReference type="EMBL" id="CAI2378984.1"/>
    </source>
</evidence>
<name>A0AAD1XU77_EUPCR</name>
<protein>
    <submittedName>
        <fullName evidence="2">Uncharacterized protein</fullName>
    </submittedName>
</protein>
<gene>
    <name evidence="2" type="ORF">ECRASSUSDP1_LOCUS20389</name>
</gene>
<feature type="region of interest" description="Disordered" evidence="1">
    <location>
        <begin position="169"/>
        <end position="192"/>
    </location>
</feature>
<keyword evidence="3" id="KW-1185">Reference proteome</keyword>
<comment type="caution">
    <text evidence="2">The sequence shown here is derived from an EMBL/GenBank/DDBJ whole genome shotgun (WGS) entry which is preliminary data.</text>
</comment>
<proteinExistence type="predicted"/>
<accession>A0AAD1XU77</accession>
<evidence type="ECO:0000256" key="1">
    <source>
        <dbReference type="SAM" id="MobiDB-lite"/>
    </source>
</evidence>
<dbReference type="AlphaFoldDB" id="A0AAD1XU77"/>